<proteinExistence type="predicted"/>
<organism evidence="1">
    <name type="scientific">Stegastes partitus</name>
    <name type="common">bicolor damselfish</name>
    <dbReference type="NCBI Taxonomy" id="144197"/>
    <lineage>
        <taxon>Eukaryota</taxon>
        <taxon>Metazoa</taxon>
        <taxon>Chordata</taxon>
        <taxon>Craniata</taxon>
        <taxon>Vertebrata</taxon>
        <taxon>Euteleostomi</taxon>
        <taxon>Actinopterygii</taxon>
        <taxon>Neopterygii</taxon>
        <taxon>Teleostei</taxon>
        <taxon>Neoteleostei</taxon>
        <taxon>Acanthomorphata</taxon>
        <taxon>Ovalentaria</taxon>
        <taxon>Pomacentridae</taxon>
        <taxon>Stegastes</taxon>
    </lineage>
</organism>
<dbReference type="Ensembl" id="ENSSPAT00000003896.1">
    <property type="protein sequence ID" value="ENSSPAP00000003815.1"/>
    <property type="gene ID" value="ENSSPAG00000002961.1"/>
</dbReference>
<dbReference type="AlphaFoldDB" id="A0A3B4Z512"/>
<reference evidence="1" key="1">
    <citation type="submission" date="2023-09" db="UniProtKB">
        <authorList>
            <consortium name="Ensembl"/>
        </authorList>
    </citation>
    <scope>IDENTIFICATION</scope>
</reference>
<accession>A0A3B4Z512</accession>
<name>A0A3B4Z512_9TELE</name>
<evidence type="ECO:0000313" key="1">
    <source>
        <dbReference type="Ensembl" id="ENSSPAP00000003815.1"/>
    </source>
</evidence>
<sequence length="90" mass="10082">GTNAGKCTLISFGFVFFFRCLCNTIFFTMRNNTRNVRTATDHTEKLKFAKNLDHTGCPQDPSISLFPFVVYVKHSIQCSKASRGVPSNEA</sequence>
<protein>
    <submittedName>
        <fullName evidence="1">Uncharacterized protein</fullName>
    </submittedName>
</protein>